<protein>
    <submittedName>
        <fullName evidence="5">Glycosyltransferase</fullName>
        <ecNumber evidence="5">2.4.-.-</ecNumber>
    </submittedName>
</protein>
<keyword evidence="2 5" id="KW-0808">Transferase</keyword>
<dbReference type="RefSeq" id="WP_390355248.1">
    <property type="nucleotide sequence ID" value="NZ_JBHUIZ010000006.1"/>
</dbReference>
<gene>
    <name evidence="5" type="ORF">RWE15_06090</name>
</gene>
<keyword evidence="1 5" id="KW-0328">Glycosyltransferase</keyword>
<dbReference type="Pfam" id="PF09318">
    <property type="entry name" value="Glyco_trans_A_1"/>
    <property type="match status" value="1"/>
</dbReference>
<dbReference type="EC" id="2.4.-.-" evidence="5"/>
<sequence length="511" mass="59731">MLNRTPIILTSSLDTNRGGVTKAVLTRANALAELHEEVVIITMLYQQYFTKKINQLKKRKELSRNVKVLNFFHEMRSNEKKKKQNFKQAKYQIQEKGLTAFPDDRLADGRAFRYYTNGLYIKYKRFNKKGELEFIDYMSRGRQRECREEYDNDGLLIRSREMDLSYNKPSLDRYFDARGNCFMSVWVNPENSKEQRTLTFGDTAAEYDNLYDLQTVWLNQLLAAYKHPTVMVERREFDEMLMNVTHDNIKKIAVVHFNHLGEPFTNIKKVKKRFHRLFQKAGYFDRLVFLTEQQKQDVQKIYNNANNISVIPHSSEQINDIKNESDKNETYRPHLAITVARLHRDKQLDQAIRAFKDVVSAIPDAQYHIYGVGEEKENLMTLINELDLSKHVYLMGYTNNVRDAYHGAACSILTSRQEGFGMVITESMAVGTPVISYHTKYGPGDLIEDGINSFIVPMGDVQKMADRIIQIMHDTNLRKKMSDNALNTAGKYNEERFKREWEEVINEQANE</sequence>
<name>A0ABU5C479_9BACI</name>
<dbReference type="InterPro" id="IPR001296">
    <property type="entry name" value="Glyco_trans_1"/>
</dbReference>
<dbReference type="PANTHER" id="PTHR12526">
    <property type="entry name" value="GLYCOSYLTRANSFERASE"/>
    <property type="match status" value="1"/>
</dbReference>
<evidence type="ECO:0000259" key="3">
    <source>
        <dbReference type="Pfam" id="PF00534"/>
    </source>
</evidence>
<feature type="domain" description="Glycosyl transferase 1" evidence="4">
    <location>
        <begin position="10"/>
        <end position="190"/>
    </location>
</feature>
<comment type="caution">
    <text evidence="5">The sequence shown here is derived from an EMBL/GenBank/DDBJ whole genome shotgun (WGS) entry which is preliminary data.</text>
</comment>
<organism evidence="5 6">
    <name type="scientific">Tigheibacillus halophilus</name>
    <dbReference type="NCBI Taxonomy" id="361280"/>
    <lineage>
        <taxon>Bacteria</taxon>
        <taxon>Bacillati</taxon>
        <taxon>Bacillota</taxon>
        <taxon>Bacilli</taxon>
        <taxon>Bacillales</taxon>
        <taxon>Bacillaceae</taxon>
        <taxon>Tigheibacillus</taxon>
    </lineage>
</organism>
<dbReference type="GO" id="GO:0016757">
    <property type="term" value="F:glycosyltransferase activity"/>
    <property type="evidence" value="ECO:0007669"/>
    <property type="project" value="UniProtKB-KW"/>
</dbReference>
<dbReference type="InterPro" id="IPR015397">
    <property type="entry name" value="Glyco_trans_A_1"/>
</dbReference>
<dbReference type="SUPFAM" id="SSF53756">
    <property type="entry name" value="UDP-Glycosyltransferase/glycogen phosphorylase"/>
    <property type="match status" value="1"/>
</dbReference>
<keyword evidence="6" id="KW-1185">Reference proteome</keyword>
<evidence type="ECO:0000313" key="5">
    <source>
        <dbReference type="EMBL" id="MDY0394130.1"/>
    </source>
</evidence>
<feature type="domain" description="Glycosyl transferase family 1" evidence="3">
    <location>
        <begin position="327"/>
        <end position="485"/>
    </location>
</feature>
<evidence type="ECO:0000256" key="1">
    <source>
        <dbReference type="ARBA" id="ARBA00022676"/>
    </source>
</evidence>
<accession>A0ABU5C479</accession>
<proteinExistence type="predicted"/>
<dbReference type="Proteomes" id="UP001281447">
    <property type="component" value="Unassembled WGS sequence"/>
</dbReference>
<dbReference type="Gene3D" id="3.40.50.2000">
    <property type="entry name" value="Glycogen Phosphorylase B"/>
    <property type="match status" value="3"/>
</dbReference>
<evidence type="ECO:0000259" key="4">
    <source>
        <dbReference type="Pfam" id="PF09318"/>
    </source>
</evidence>
<evidence type="ECO:0000256" key="2">
    <source>
        <dbReference type="ARBA" id="ARBA00022679"/>
    </source>
</evidence>
<reference evidence="5 6" key="1">
    <citation type="submission" date="2023-10" db="EMBL/GenBank/DDBJ databases">
        <title>Virgibacillus halophilus 5B73C genome.</title>
        <authorList>
            <person name="Miliotis G."/>
            <person name="Sengupta P."/>
            <person name="Hameed A."/>
            <person name="Chuvochina M."/>
            <person name="Mcdonagh F."/>
            <person name="Simpson A.C."/>
            <person name="Singh N.K."/>
            <person name="Rekha P.D."/>
            <person name="Raman K."/>
            <person name="Hugenholtz P."/>
            <person name="Venkateswaran K."/>
        </authorList>
    </citation>
    <scope>NUCLEOTIDE SEQUENCE [LARGE SCALE GENOMIC DNA]</scope>
    <source>
        <strain evidence="5 6">5B73C</strain>
    </source>
</reference>
<dbReference type="EMBL" id="JAWDIP010000003">
    <property type="protein sequence ID" value="MDY0394130.1"/>
    <property type="molecule type" value="Genomic_DNA"/>
</dbReference>
<evidence type="ECO:0000313" key="6">
    <source>
        <dbReference type="Proteomes" id="UP001281447"/>
    </source>
</evidence>
<dbReference type="PANTHER" id="PTHR12526:SF629">
    <property type="entry name" value="TEICHURONIC ACID BIOSYNTHESIS GLYCOSYLTRANSFERASE TUAH-RELATED"/>
    <property type="match status" value="1"/>
</dbReference>
<dbReference type="Pfam" id="PF00534">
    <property type="entry name" value="Glycos_transf_1"/>
    <property type="match status" value="1"/>
</dbReference>